<reference evidence="5 6" key="1">
    <citation type="submission" date="2025-05" db="UniProtKB">
        <authorList>
            <consortium name="RefSeq"/>
        </authorList>
    </citation>
    <scope>IDENTIFICATION</scope>
</reference>
<evidence type="ECO:0000313" key="6">
    <source>
        <dbReference type="RefSeq" id="XP_005101026.1"/>
    </source>
</evidence>
<keyword evidence="2" id="KW-1133">Transmembrane helix</keyword>
<keyword evidence="4" id="KW-1185">Reference proteome</keyword>
<keyword evidence="2" id="KW-0812">Transmembrane</keyword>
<feature type="compositionally biased region" description="Polar residues" evidence="1">
    <location>
        <begin position="289"/>
        <end position="305"/>
    </location>
</feature>
<sequence length="654" mass="66802">MLRKMRLSLPVVVVLVTVLLDCPACEGGPAVMPTQPTHNDKSFNASIASWRSNNCSFPSPFFYNESAEGTSNSPALSLSKCYSVLPEDPTREPLDQEDGLLYRELCTKFVKLADTLCQDKKKYEKFVLSNLSRDSLLNDVVFTLEQDSCWYASGLPKNPKSYLPGFMLNKTECDRVCSSIFEPVCQLITSALCHFSTWKGCIRPVSSTGAPAATSPTEGPHTEPGSTVVASESPAKTQEPTQAAGDTGGAGKAGTNGASGNTGTNGAADITDKPGQGVTKRPEVGKPSQRVTASPGQTAASTKSLNGAGGVTPALSGMTEKVDGQTLGPGQSTPEKMSGAEPTVPTRTSAGTPVLGGGAGGTGGGAGGDGGKIETPIPAVATEKPAIPEGNKPQDLPTDSNEENKPKNVEIPGAKATGQGEGGGQQTAGTSTEGTTKDAGNGDGSPGEDNTPQAGAGDKAGDDKKVGGLPEVVAGGDGDHVKVVGAGGDGGAEEIADGGAEEIGGGDSAGTVLDNDGSTETKVSDPGAGPEPLDGLPESATNAPTQHEGQRQGDPLPNSNGQNYGVHPPVLSDPDSPGSGHFFAYFLTAVVICISGYVIFHNKQKIVAFIVEGRHGTGGSRRRSGGPKYSQLKSNVEEVMPSLESATTVKNFVY</sequence>
<gene>
    <name evidence="5 6 7" type="primary">LOC101853097</name>
</gene>
<evidence type="ECO:0000256" key="3">
    <source>
        <dbReference type="SAM" id="SignalP"/>
    </source>
</evidence>
<proteinExistence type="predicted"/>
<keyword evidence="2" id="KW-0472">Membrane</keyword>
<feature type="compositionally biased region" description="Low complexity" evidence="1">
    <location>
        <begin position="255"/>
        <end position="268"/>
    </location>
</feature>
<dbReference type="PANTHER" id="PTHR16502:SF0">
    <property type="entry name" value="KERATINOCYTE-ASSOCIATED TRANSMEMBRANE PROTEIN 2"/>
    <property type="match status" value="1"/>
</dbReference>
<accession>A0ABM1VV77</accession>
<organism evidence="4 7">
    <name type="scientific">Aplysia californica</name>
    <name type="common">California sea hare</name>
    <dbReference type="NCBI Taxonomy" id="6500"/>
    <lineage>
        <taxon>Eukaryota</taxon>
        <taxon>Metazoa</taxon>
        <taxon>Spiralia</taxon>
        <taxon>Lophotrochozoa</taxon>
        <taxon>Mollusca</taxon>
        <taxon>Gastropoda</taxon>
        <taxon>Heterobranchia</taxon>
        <taxon>Euthyneura</taxon>
        <taxon>Tectipleura</taxon>
        <taxon>Aplysiida</taxon>
        <taxon>Aplysioidea</taxon>
        <taxon>Aplysiidae</taxon>
        <taxon>Aplysia</taxon>
    </lineage>
</organism>
<dbReference type="RefSeq" id="XP_005101025.1">
    <property type="nucleotide sequence ID" value="XM_005100968.3"/>
</dbReference>
<keyword evidence="3" id="KW-0732">Signal</keyword>
<protein>
    <submittedName>
        <fullName evidence="5 6">Trans-Golgi network integral membrane protein 2</fullName>
    </submittedName>
</protein>
<evidence type="ECO:0000256" key="1">
    <source>
        <dbReference type="SAM" id="MobiDB-lite"/>
    </source>
</evidence>
<dbReference type="Proteomes" id="UP000694888">
    <property type="component" value="Unplaced"/>
</dbReference>
<evidence type="ECO:0000313" key="4">
    <source>
        <dbReference type="Proteomes" id="UP000694888"/>
    </source>
</evidence>
<feature type="transmembrane region" description="Helical" evidence="2">
    <location>
        <begin position="582"/>
        <end position="600"/>
    </location>
</feature>
<dbReference type="RefSeq" id="XP_005101026.1">
    <property type="nucleotide sequence ID" value="XM_005100969.3"/>
</dbReference>
<dbReference type="InterPro" id="IPR037645">
    <property type="entry name" value="KCT2"/>
</dbReference>
<dbReference type="PANTHER" id="PTHR16502">
    <property type="entry name" value="KERATINOCYTE-ASSOCIATED TRANSMEMBRANE PROTEIN 2"/>
    <property type="match status" value="1"/>
</dbReference>
<feature type="signal peptide" evidence="3">
    <location>
        <begin position="1"/>
        <end position="27"/>
    </location>
</feature>
<feature type="compositionally biased region" description="Polar residues" evidence="1">
    <location>
        <begin position="224"/>
        <end position="241"/>
    </location>
</feature>
<evidence type="ECO:0000313" key="5">
    <source>
        <dbReference type="RefSeq" id="XP_005101025.1"/>
    </source>
</evidence>
<dbReference type="GeneID" id="101853097"/>
<feature type="region of interest" description="Disordered" evidence="1">
    <location>
        <begin position="207"/>
        <end position="573"/>
    </location>
</feature>
<evidence type="ECO:0000313" key="7">
    <source>
        <dbReference type="RefSeq" id="XP_035826319.1"/>
    </source>
</evidence>
<feature type="chain" id="PRO_5045023430" evidence="3">
    <location>
        <begin position="28"/>
        <end position="654"/>
    </location>
</feature>
<feature type="compositionally biased region" description="Polar residues" evidence="1">
    <location>
        <begin position="207"/>
        <end position="217"/>
    </location>
</feature>
<dbReference type="RefSeq" id="XP_035826319.1">
    <property type="nucleotide sequence ID" value="XM_035970426.1"/>
</dbReference>
<feature type="compositionally biased region" description="Acidic residues" evidence="1">
    <location>
        <begin position="491"/>
        <end position="500"/>
    </location>
</feature>
<name>A0ABM1VV77_APLCA</name>
<feature type="compositionally biased region" description="Gly residues" evidence="1">
    <location>
        <begin position="354"/>
        <end position="370"/>
    </location>
</feature>
<evidence type="ECO:0000256" key="2">
    <source>
        <dbReference type="SAM" id="Phobius"/>
    </source>
</evidence>